<dbReference type="RefSeq" id="WP_018625372.1">
    <property type="nucleotide sequence ID" value="NZ_CP140158.1"/>
</dbReference>
<organism evidence="5 6">
    <name type="scientific">Kangiella aquimarina</name>
    <dbReference type="NCBI Taxonomy" id="261965"/>
    <lineage>
        <taxon>Bacteria</taxon>
        <taxon>Pseudomonadati</taxon>
        <taxon>Pseudomonadota</taxon>
        <taxon>Gammaproteobacteria</taxon>
        <taxon>Kangiellales</taxon>
        <taxon>Kangiellaceae</taxon>
        <taxon>Kangiella</taxon>
    </lineage>
</organism>
<dbReference type="PROSITE" id="PS00409">
    <property type="entry name" value="PROKAR_NTER_METHYL"/>
    <property type="match status" value="1"/>
</dbReference>
<sequence>MQTKKQAGFTLIELMIVIAIIGILAAIAIPAYQDYIARSQMTSALAEISPAKTQYEAELNSNGALGTYSVTHMGLDASDAGTRCTTVAVNAPIADGSANPGIACTVGGTPAVAGAIINLNRSATGAWTCVVDTAAAGAWKSSFMPTGCN</sequence>
<proteinExistence type="inferred from homology"/>
<keyword evidence="2" id="KW-0488">Methylation</keyword>
<dbReference type="InterPro" id="IPR045584">
    <property type="entry name" value="Pilin-like"/>
</dbReference>
<dbReference type="InterPro" id="IPR012902">
    <property type="entry name" value="N_methyl_site"/>
</dbReference>
<evidence type="ECO:0000256" key="2">
    <source>
        <dbReference type="ARBA" id="ARBA00022481"/>
    </source>
</evidence>
<dbReference type="EMBL" id="CP140158">
    <property type="protein sequence ID" value="WQG85010.1"/>
    <property type="molecule type" value="Genomic_DNA"/>
</dbReference>
<dbReference type="Gene3D" id="3.30.700.10">
    <property type="entry name" value="Glycoprotein, Type 4 Pilin"/>
    <property type="match status" value="1"/>
</dbReference>
<feature type="transmembrane region" description="Helical" evidence="4">
    <location>
        <begin position="12"/>
        <end position="32"/>
    </location>
</feature>
<keyword evidence="4" id="KW-0812">Transmembrane</keyword>
<evidence type="ECO:0000313" key="5">
    <source>
        <dbReference type="EMBL" id="WQG85010.1"/>
    </source>
</evidence>
<protein>
    <submittedName>
        <fullName evidence="5">Pilin</fullName>
    </submittedName>
</protein>
<dbReference type="SUPFAM" id="SSF54523">
    <property type="entry name" value="Pili subunits"/>
    <property type="match status" value="1"/>
</dbReference>
<keyword evidence="3" id="KW-0281">Fimbrium</keyword>
<keyword evidence="4" id="KW-1133">Transmembrane helix</keyword>
<dbReference type="Pfam" id="PF00114">
    <property type="entry name" value="Pilin"/>
    <property type="match status" value="1"/>
</dbReference>
<gene>
    <name evidence="5" type="ORF">SR900_11105</name>
</gene>
<evidence type="ECO:0000256" key="1">
    <source>
        <dbReference type="ARBA" id="ARBA00005233"/>
    </source>
</evidence>
<dbReference type="PANTHER" id="PTHR30093:SF34">
    <property type="entry name" value="PREPILIN PEPTIDASE-DEPENDENT PROTEIN D"/>
    <property type="match status" value="1"/>
</dbReference>
<evidence type="ECO:0000313" key="6">
    <source>
        <dbReference type="Proteomes" id="UP001324185"/>
    </source>
</evidence>
<dbReference type="NCBIfam" id="TIGR02532">
    <property type="entry name" value="IV_pilin_GFxxxE"/>
    <property type="match status" value="1"/>
</dbReference>
<keyword evidence="6" id="KW-1185">Reference proteome</keyword>
<dbReference type="PANTHER" id="PTHR30093">
    <property type="entry name" value="GENERAL SECRETION PATHWAY PROTEIN G"/>
    <property type="match status" value="1"/>
</dbReference>
<keyword evidence="4" id="KW-0472">Membrane</keyword>
<comment type="similarity">
    <text evidence="1 3">Belongs to the N-Me-Phe pilin family.</text>
</comment>
<evidence type="ECO:0000256" key="3">
    <source>
        <dbReference type="RuleBase" id="RU000389"/>
    </source>
</evidence>
<dbReference type="Proteomes" id="UP001324185">
    <property type="component" value="Chromosome"/>
</dbReference>
<dbReference type="Pfam" id="PF07963">
    <property type="entry name" value="N_methyl"/>
    <property type="match status" value="1"/>
</dbReference>
<dbReference type="InterPro" id="IPR001082">
    <property type="entry name" value="Pilin"/>
</dbReference>
<name>A0ABZ0X330_9GAMM</name>
<reference evidence="5 6" key="1">
    <citation type="submission" date="2023-11" db="EMBL/GenBank/DDBJ databases">
        <title>MicrobeMod: A computational toolkit for identifying prokaryotic methylation and restriction-modification with nanopore sequencing.</title>
        <authorList>
            <person name="Crits-Christoph A."/>
            <person name="Kang S.C."/>
            <person name="Lee H."/>
            <person name="Ostrov N."/>
        </authorList>
    </citation>
    <scope>NUCLEOTIDE SEQUENCE [LARGE SCALE GENOMIC DNA]</scope>
    <source>
        <strain evidence="5 6">DSMZ 16071</strain>
    </source>
</reference>
<accession>A0ABZ0X330</accession>
<evidence type="ECO:0000256" key="4">
    <source>
        <dbReference type="SAM" id="Phobius"/>
    </source>
</evidence>